<feature type="non-terminal residue" evidence="13">
    <location>
        <position position="336"/>
    </location>
</feature>
<evidence type="ECO:0000256" key="8">
    <source>
        <dbReference type="ARBA" id="ARBA00023170"/>
    </source>
</evidence>
<dbReference type="GO" id="GO:0000978">
    <property type="term" value="F:RNA polymerase II cis-regulatory region sequence-specific DNA binding"/>
    <property type="evidence" value="ECO:0007669"/>
    <property type="project" value="TreeGrafter"/>
</dbReference>
<dbReference type="PROSITE" id="PS00031">
    <property type="entry name" value="NUCLEAR_REC_DBD_1"/>
    <property type="match status" value="1"/>
</dbReference>
<evidence type="ECO:0000256" key="3">
    <source>
        <dbReference type="ARBA" id="ARBA00022771"/>
    </source>
</evidence>
<keyword evidence="7 10" id="KW-0804">Transcription</keyword>
<keyword evidence="3 10" id="KW-0863">Zinc-finger</keyword>
<keyword evidence="8 10" id="KW-0675">Receptor</keyword>
<accession>A0A7K7CM30</accession>
<evidence type="ECO:0000256" key="9">
    <source>
        <dbReference type="ARBA" id="ARBA00023242"/>
    </source>
</evidence>
<feature type="domain" description="NR LBD" evidence="12">
    <location>
        <begin position="105"/>
        <end position="331"/>
    </location>
</feature>
<dbReference type="GO" id="GO:0071376">
    <property type="term" value="P:cellular response to corticotropin-releasing hormone stimulus"/>
    <property type="evidence" value="ECO:0007669"/>
    <property type="project" value="TreeGrafter"/>
</dbReference>
<evidence type="ECO:0000256" key="7">
    <source>
        <dbReference type="ARBA" id="ARBA00023163"/>
    </source>
</evidence>
<dbReference type="InterPro" id="IPR035500">
    <property type="entry name" value="NHR-like_dom_sf"/>
</dbReference>
<dbReference type="GO" id="GO:0005634">
    <property type="term" value="C:nucleus"/>
    <property type="evidence" value="ECO:0007669"/>
    <property type="project" value="UniProtKB-SubCell"/>
</dbReference>
<keyword evidence="5 10" id="KW-0805">Transcription regulation</keyword>
<dbReference type="PANTHER" id="PTHR24085:SF7">
    <property type="entry name" value="RETINOIC ACID RECEPTOR GAMMA"/>
    <property type="match status" value="1"/>
</dbReference>
<dbReference type="AlphaFoldDB" id="A0A7K7CM30"/>
<dbReference type="Gene3D" id="1.10.565.10">
    <property type="entry name" value="Retinoid X Receptor"/>
    <property type="match status" value="1"/>
</dbReference>
<evidence type="ECO:0000256" key="2">
    <source>
        <dbReference type="ARBA" id="ARBA00022723"/>
    </source>
</evidence>
<dbReference type="GO" id="GO:0005667">
    <property type="term" value="C:transcription regulator complex"/>
    <property type="evidence" value="ECO:0007669"/>
    <property type="project" value="TreeGrafter"/>
</dbReference>
<dbReference type="CDD" id="cd06964">
    <property type="entry name" value="NR_DBD_RAR"/>
    <property type="match status" value="1"/>
</dbReference>
<keyword evidence="4 10" id="KW-0862">Zinc</keyword>
<dbReference type="SMART" id="SM00399">
    <property type="entry name" value="ZnF_C4"/>
    <property type="match status" value="1"/>
</dbReference>
<dbReference type="InterPro" id="IPR047159">
    <property type="entry name" value="NR_DBD_RAR"/>
</dbReference>
<dbReference type="SMART" id="SM00430">
    <property type="entry name" value="HOLI"/>
    <property type="match status" value="1"/>
</dbReference>
<dbReference type="PROSITE" id="PS51843">
    <property type="entry name" value="NR_LBD"/>
    <property type="match status" value="1"/>
</dbReference>
<dbReference type="GO" id="GO:0004879">
    <property type="term" value="F:nuclear receptor activity"/>
    <property type="evidence" value="ECO:0007669"/>
    <property type="project" value="InterPro"/>
</dbReference>
<evidence type="ECO:0000256" key="1">
    <source>
        <dbReference type="ARBA" id="ARBA00008092"/>
    </source>
</evidence>
<dbReference type="GO" id="GO:0048384">
    <property type="term" value="P:retinoic acid receptor signaling pathway"/>
    <property type="evidence" value="ECO:0007669"/>
    <property type="project" value="InterPro"/>
</dbReference>
<keyword evidence="6 10" id="KW-0238">DNA-binding</keyword>
<evidence type="ECO:0000313" key="14">
    <source>
        <dbReference type="Proteomes" id="UP000575874"/>
    </source>
</evidence>
<sequence>PSPPPPPRVHKPCFVCSDRSSGYHYGVSSCEGCKGFFRRSIQKNMVYTCHRERNCQINKVTRNRCQFCRLQKCFQVGMSKEGKRGSGQGKKEVKEDLGGDELSPELAELVRRVSRAHQETFPSLGQLGNWGWGTCSGVVGHQLSVPREFWESLWRGPQPSDPQLGPCSVLTSPKHERWRAGGQMLRICTRYTPEQDTMTFSDGLTLTRTQMHNAGFGPLTDLVFAFAGQLLPLQLDDTETGLLSAICLICGDRMELEQPRRVERLQEPLLEALRVYARRRRPRQPQRFPRMLLKITDLRGISTKGAERAITLRTEIPGPMPPLIREMLENPEIFTE</sequence>
<comment type="caution">
    <text evidence="13">The sequence shown here is derived from an EMBL/GenBank/DDBJ whole genome shotgun (WGS) entry which is preliminary data.</text>
</comment>
<dbReference type="InterPro" id="IPR013088">
    <property type="entry name" value="Znf_NHR/GATA"/>
</dbReference>
<reference evidence="13 14" key="1">
    <citation type="submission" date="2019-09" db="EMBL/GenBank/DDBJ databases">
        <title>Bird 10,000 Genomes (B10K) Project - Family phase.</title>
        <authorList>
            <person name="Zhang G."/>
        </authorList>
    </citation>
    <scope>NUCLEOTIDE SEQUENCE [LARGE SCALE GENOMIC DNA]</scope>
    <source>
        <strain evidence="13">OUT-0022</strain>
        <tissue evidence="13">Blood</tissue>
    </source>
</reference>
<gene>
    <name evidence="13" type="primary">Rargb</name>
    <name evidence="13" type="ORF">APHCOE_R06838</name>
</gene>
<comment type="similarity">
    <text evidence="1">Belongs to the nuclear hormone receptor family. NR1 subfamily.</text>
</comment>
<name>A0A7K7CM30_APHCE</name>
<protein>
    <submittedName>
        <fullName evidence="13">RARGB protein</fullName>
    </submittedName>
</protein>
<proteinExistence type="inferred from homology"/>
<dbReference type="InterPro" id="IPR003078">
    <property type="entry name" value="Retinoic_acid_rcpt"/>
</dbReference>
<dbReference type="PROSITE" id="PS51030">
    <property type="entry name" value="NUCLEAR_REC_DBD_2"/>
    <property type="match status" value="1"/>
</dbReference>
<dbReference type="FunFam" id="3.30.50.10:FF:000044">
    <property type="entry name" value="retinoic acid receptor beta isoform X4"/>
    <property type="match status" value="1"/>
</dbReference>
<dbReference type="EMBL" id="VZSI01000246">
    <property type="protein sequence ID" value="NWY21825.1"/>
    <property type="molecule type" value="Genomic_DNA"/>
</dbReference>
<dbReference type="SUPFAM" id="SSF48508">
    <property type="entry name" value="Nuclear receptor ligand-binding domain"/>
    <property type="match status" value="1"/>
</dbReference>
<evidence type="ECO:0000256" key="5">
    <source>
        <dbReference type="ARBA" id="ARBA00023015"/>
    </source>
</evidence>
<dbReference type="GO" id="GO:0035259">
    <property type="term" value="F:nuclear glucocorticoid receptor binding"/>
    <property type="evidence" value="ECO:0007669"/>
    <property type="project" value="TreeGrafter"/>
</dbReference>
<dbReference type="InterPro" id="IPR001723">
    <property type="entry name" value="Nuclear_hrmn_rcpt"/>
</dbReference>
<dbReference type="Gene3D" id="3.30.50.10">
    <property type="entry name" value="Erythroid Transcription Factor GATA-1, subunit A"/>
    <property type="match status" value="1"/>
</dbReference>
<dbReference type="PRINTS" id="PR00047">
    <property type="entry name" value="STROIDFINGER"/>
</dbReference>
<organism evidence="13 14">
    <name type="scientific">Aphelocoma coerulescens</name>
    <name type="common">Florida scrub-jay</name>
    <name type="synonym">Corvus coerulescens</name>
    <dbReference type="NCBI Taxonomy" id="39617"/>
    <lineage>
        <taxon>Eukaryota</taxon>
        <taxon>Metazoa</taxon>
        <taxon>Chordata</taxon>
        <taxon>Craniata</taxon>
        <taxon>Vertebrata</taxon>
        <taxon>Euteleostomi</taxon>
        <taxon>Archelosauria</taxon>
        <taxon>Archosauria</taxon>
        <taxon>Dinosauria</taxon>
        <taxon>Saurischia</taxon>
        <taxon>Theropoda</taxon>
        <taxon>Coelurosauria</taxon>
        <taxon>Aves</taxon>
        <taxon>Neognathae</taxon>
        <taxon>Neoaves</taxon>
        <taxon>Telluraves</taxon>
        <taxon>Australaves</taxon>
        <taxon>Passeriformes</taxon>
        <taxon>Corvoidea</taxon>
        <taxon>Corvidae</taxon>
        <taxon>Aphelocoma</taxon>
    </lineage>
</organism>
<comment type="subcellular location">
    <subcellularLocation>
        <location evidence="10">Nucleus</location>
    </subcellularLocation>
</comment>
<evidence type="ECO:0000259" key="12">
    <source>
        <dbReference type="PROSITE" id="PS51843"/>
    </source>
</evidence>
<dbReference type="PRINTS" id="PR01292">
    <property type="entry name" value="RETNOICACIDR"/>
</dbReference>
<dbReference type="Pfam" id="PF00105">
    <property type="entry name" value="zf-C4"/>
    <property type="match status" value="1"/>
</dbReference>
<keyword evidence="9 10" id="KW-0539">Nucleus</keyword>
<dbReference type="GO" id="GO:0008270">
    <property type="term" value="F:zinc ion binding"/>
    <property type="evidence" value="ECO:0007669"/>
    <property type="project" value="UniProtKB-KW"/>
</dbReference>
<evidence type="ECO:0000256" key="4">
    <source>
        <dbReference type="ARBA" id="ARBA00022833"/>
    </source>
</evidence>
<keyword evidence="14" id="KW-1185">Reference proteome</keyword>
<dbReference type="InterPro" id="IPR000536">
    <property type="entry name" value="Nucl_hrmn_rcpt_lig-bd"/>
</dbReference>
<dbReference type="Proteomes" id="UP000575874">
    <property type="component" value="Unassembled WGS sequence"/>
</dbReference>
<evidence type="ECO:0000313" key="13">
    <source>
        <dbReference type="EMBL" id="NWY21825.1"/>
    </source>
</evidence>
<dbReference type="PANTHER" id="PTHR24085">
    <property type="entry name" value="NUCLEAR HORMONE RECEPTOR"/>
    <property type="match status" value="1"/>
</dbReference>
<evidence type="ECO:0000259" key="11">
    <source>
        <dbReference type="PROSITE" id="PS51030"/>
    </source>
</evidence>
<dbReference type="PRINTS" id="PR00398">
    <property type="entry name" value="STRDHORMONER"/>
</dbReference>
<dbReference type="SUPFAM" id="SSF57716">
    <property type="entry name" value="Glucocorticoid receptor-like (DNA-binding domain)"/>
    <property type="match status" value="1"/>
</dbReference>
<feature type="domain" description="Nuclear receptor" evidence="11">
    <location>
        <begin position="10"/>
        <end position="85"/>
    </location>
</feature>
<feature type="non-terminal residue" evidence="13">
    <location>
        <position position="1"/>
    </location>
</feature>
<dbReference type="Pfam" id="PF00104">
    <property type="entry name" value="Hormone_recep"/>
    <property type="match status" value="1"/>
</dbReference>
<keyword evidence="2 10" id="KW-0479">Metal-binding</keyword>
<dbReference type="InterPro" id="IPR001628">
    <property type="entry name" value="Znf_hrmn_rcpt"/>
</dbReference>
<evidence type="ECO:0000256" key="10">
    <source>
        <dbReference type="RuleBase" id="RU004334"/>
    </source>
</evidence>
<evidence type="ECO:0000256" key="6">
    <source>
        <dbReference type="ARBA" id="ARBA00023125"/>
    </source>
</evidence>